<proteinExistence type="predicted"/>
<keyword evidence="2" id="KW-1185">Reference proteome</keyword>
<organism evidence="1 2">
    <name type="scientific">Lignipirellula cremea</name>
    <dbReference type="NCBI Taxonomy" id="2528010"/>
    <lineage>
        <taxon>Bacteria</taxon>
        <taxon>Pseudomonadati</taxon>
        <taxon>Planctomycetota</taxon>
        <taxon>Planctomycetia</taxon>
        <taxon>Pirellulales</taxon>
        <taxon>Pirellulaceae</taxon>
        <taxon>Lignipirellula</taxon>
    </lineage>
</organism>
<dbReference type="EMBL" id="CP036433">
    <property type="protein sequence ID" value="QDU96621.1"/>
    <property type="molecule type" value="Genomic_DNA"/>
</dbReference>
<dbReference type="AlphaFoldDB" id="A0A518DXV8"/>
<protein>
    <submittedName>
        <fullName evidence="1">Uncharacterized protein</fullName>
    </submittedName>
</protein>
<dbReference type="OrthoDB" id="279155at2"/>
<dbReference type="Proteomes" id="UP000317648">
    <property type="component" value="Chromosome"/>
</dbReference>
<evidence type="ECO:0000313" key="1">
    <source>
        <dbReference type="EMBL" id="QDU96621.1"/>
    </source>
</evidence>
<evidence type="ECO:0000313" key="2">
    <source>
        <dbReference type="Proteomes" id="UP000317648"/>
    </source>
</evidence>
<reference evidence="1 2" key="1">
    <citation type="submission" date="2019-02" db="EMBL/GenBank/DDBJ databases">
        <title>Deep-cultivation of Planctomycetes and their phenomic and genomic characterization uncovers novel biology.</title>
        <authorList>
            <person name="Wiegand S."/>
            <person name="Jogler M."/>
            <person name="Boedeker C."/>
            <person name="Pinto D."/>
            <person name="Vollmers J."/>
            <person name="Rivas-Marin E."/>
            <person name="Kohn T."/>
            <person name="Peeters S.H."/>
            <person name="Heuer A."/>
            <person name="Rast P."/>
            <person name="Oberbeckmann S."/>
            <person name="Bunk B."/>
            <person name="Jeske O."/>
            <person name="Meyerdierks A."/>
            <person name="Storesund J.E."/>
            <person name="Kallscheuer N."/>
            <person name="Luecker S."/>
            <person name="Lage O.M."/>
            <person name="Pohl T."/>
            <person name="Merkel B.J."/>
            <person name="Hornburger P."/>
            <person name="Mueller R.-W."/>
            <person name="Bruemmer F."/>
            <person name="Labrenz M."/>
            <person name="Spormann A.M."/>
            <person name="Op den Camp H."/>
            <person name="Overmann J."/>
            <person name="Amann R."/>
            <person name="Jetten M.S.M."/>
            <person name="Mascher T."/>
            <person name="Medema M.H."/>
            <person name="Devos D.P."/>
            <person name="Kaster A.-K."/>
            <person name="Ovreas L."/>
            <person name="Rohde M."/>
            <person name="Galperin M.Y."/>
            <person name="Jogler C."/>
        </authorList>
    </citation>
    <scope>NUCLEOTIDE SEQUENCE [LARGE SCALE GENOMIC DNA]</scope>
    <source>
        <strain evidence="1 2">Pla85_3_4</strain>
    </source>
</reference>
<dbReference type="RefSeq" id="WP_145055237.1">
    <property type="nucleotide sequence ID" value="NZ_CP036433.1"/>
</dbReference>
<accession>A0A518DXV8</accession>
<name>A0A518DXV8_9BACT</name>
<dbReference type="KEGG" id="lcre:Pla8534_44420"/>
<sequence>MILRYDDRGLTVWQVRTGNLAKLMHADGHSAVLEHATFATRVFAEPADLLDCVARHGKELAKSPNRYKRRPR</sequence>
<gene>
    <name evidence="1" type="ORF">Pla8534_44420</name>
</gene>